<evidence type="ECO:0000313" key="2">
    <source>
        <dbReference type="EMBL" id="KAE9527864.1"/>
    </source>
</evidence>
<feature type="signal peptide" evidence="1">
    <location>
        <begin position="1"/>
        <end position="19"/>
    </location>
</feature>
<organism evidence="2 3">
    <name type="scientific">Aphis glycines</name>
    <name type="common">Soybean aphid</name>
    <dbReference type="NCBI Taxonomy" id="307491"/>
    <lineage>
        <taxon>Eukaryota</taxon>
        <taxon>Metazoa</taxon>
        <taxon>Ecdysozoa</taxon>
        <taxon>Arthropoda</taxon>
        <taxon>Hexapoda</taxon>
        <taxon>Insecta</taxon>
        <taxon>Pterygota</taxon>
        <taxon>Neoptera</taxon>
        <taxon>Paraneoptera</taxon>
        <taxon>Hemiptera</taxon>
        <taxon>Sternorrhyncha</taxon>
        <taxon>Aphidomorpha</taxon>
        <taxon>Aphidoidea</taxon>
        <taxon>Aphididae</taxon>
        <taxon>Aphidini</taxon>
        <taxon>Aphis</taxon>
        <taxon>Aphis</taxon>
    </lineage>
</organism>
<name>A0A6G0TAH9_APHGL</name>
<reference evidence="2 3" key="1">
    <citation type="submission" date="2019-08" db="EMBL/GenBank/DDBJ databases">
        <title>The genome of the soybean aphid Biotype 1, its phylome, world population structure and adaptation to the North American continent.</title>
        <authorList>
            <person name="Giordano R."/>
            <person name="Donthu R.K."/>
            <person name="Hernandez A.G."/>
            <person name="Wright C.L."/>
            <person name="Zimin A.V."/>
        </authorList>
    </citation>
    <scope>NUCLEOTIDE SEQUENCE [LARGE SCALE GENOMIC DNA]</scope>
    <source>
        <tissue evidence="2">Whole aphids</tissue>
    </source>
</reference>
<comment type="caution">
    <text evidence="2">The sequence shown here is derived from an EMBL/GenBank/DDBJ whole genome shotgun (WGS) entry which is preliminary data.</text>
</comment>
<evidence type="ECO:0000256" key="1">
    <source>
        <dbReference type="SAM" id="SignalP"/>
    </source>
</evidence>
<dbReference type="Proteomes" id="UP000475862">
    <property type="component" value="Unassembled WGS sequence"/>
</dbReference>
<evidence type="ECO:0000313" key="3">
    <source>
        <dbReference type="Proteomes" id="UP000475862"/>
    </source>
</evidence>
<feature type="chain" id="PRO_5026340283" evidence="1">
    <location>
        <begin position="20"/>
        <end position="237"/>
    </location>
</feature>
<sequence>MGCLLTVPIAWIVAAAATADRTIRIRVRTERTSPDFDMDGQRRKFVIETEKSRQSPRVSKKDRSSYLERYGTNILIKMEEASDIPCPDEKIYQKELYDSSDSFSFSDSEDEYKIAKEEEEPSYLQKIIWHITDYFEKDEVEEIKPRLNTFAIKDIEEWRNLPREKSEFKIRSVRDLIDRWYFKSLAKDLVNIKPELLKIDTKMRCLNYIRYALKSDYEKSVVADEVEAYKTLIKLNI</sequence>
<gene>
    <name evidence="2" type="ORF">AGLY_012688</name>
</gene>
<dbReference type="EMBL" id="VYZN01000050">
    <property type="protein sequence ID" value="KAE9527864.1"/>
    <property type="molecule type" value="Genomic_DNA"/>
</dbReference>
<dbReference type="OrthoDB" id="10331395at2759"/>
<proteinExistence type="predicted"/>
<protein>
    <submittedName>
        <fullName evidence="2">Uncharacterized protein</fullName>
    </submittedName>
</protein>
<keyword evidence="3" id="KW-1185">Reference proteome</keyword>
<dbReference type="AlphaFoldDB" id="A0A6G0TAH9"/>
<accession>A0A6G0TAH9</accession>
<keyword evidence="1" id="KW-0732">Signal</keyword>